<keyword evidence="2" id="KW-1185">Reference proteome</keyword>
<gene>
    <name evidence="1" type="ORF">DBO85_07560</name>
</gene>
<evidence type="ECO:0000313" key="1">
    <source>
        <dbReference type="EMBL" id="PTU74752.1"/>
    </source>
</evidence>
<name>A0A2T5PAL0_9PSED</name>
<sequence>MASAIHPTNDRPFATRRVDDAVFVHHDPAMVDGCDHPPYDRPFATRRVDDALFVHRNPTIHPTTKTLHKRRPRCAVLGCLPVAVSRACAEMPADQGCVLRLLPASAGKPLQIKGQRIPGMLHAFFKRTKSSYQEFNFRGETPSHR</sequence>
<proteinExistence type="predicted"/>
<dbReference type="EMBL" id="QASN01000014">
    <property type="protein sequence ID" value="PTU74752.1"/>
    <property type="molecule type" value="Genomic_DNA"/>
</dbReference>
<dbReference type="Proteomes" id="UP000244064">
    <property type="component" value="Unassembled WGS sequence"/>
</dbReference>
<dbReference type="AlphaFoldDB" id="A0A2T5PAL0"/>
<accession>A0A2T5PAL0</accession>
<reference evidence="1 2" key="1">
    <citation type="submission" date="2018-04" db="EMBL/GenBank/DDBJ databases">
        <title>Pseudomonas sp. nov., isolated from mangrove soil.</title>
        <authorList>
            <person name="Chen C."/>
        </authorList>
    </citation>
    <scope>NUCLEOTIDE SEQUENCE [LARGE SCALE GENOMIC DNA]</scope>
    <source>
        <strain evidence="1 2">TC-11</strain>
    </source>
</reference>
<organism evidence="1 2">
    <name type="scientific">Pseudomonas mangrovi</name>
    <dbReference type="NCBI Taxonomy" id="2161748"/>
    <lineage>
        <taxon>Bacteria</taxon>
        <taxon>Pseudomonadati</taxon>
        <taxon>Pseudomonadota</taxon>
        <taxon>Gammaproteobacteria</taxon>
        <taxon>Pseudomonadales</taxon>
        <taxon>Pseudomonadaceae</taxon>
        <taxon>Pseudomonas</taxon>
    </lineage>
</organism>
<comment type="caution">
    <text evidence="1">The sequence shown here is derived from an EMBL/GenBank/DDBJ whole genome shotgun (WGS) entry which is preliminary data.</text>
</comment>
<protein>
    <submittedName>
        <fullName evidence="1">Uncharacterized protein</fullName>
    </submittedName>
</protein>
<evidence type="ECO:0000313" key="2">
    <source>
        <dbReference type="Proteomes" id="UP000244064"/>
    </source>
</evidence>